<keyword evidence="2" id="KW-0472">Membrane</keyword>
<organism evidence="3 4">
    <name type="scientific">Brevibacterium senegalense</name>
    <dbReference type="NCBI Taxonomy" id="1033736"/>
    <lineage>
        <taxon>Bacteria</taxon>
        <taxon>Bacillati</taxon>
        <taxon>Actinomycetota</taxon>
        <taxon>Actinomycetes</taxon>
        <taxon>Micrococcales</taxon>
        <taxon>Brevibacteriaceae</taxon>
        <taxon>Brevibacterium</taxon>
    </lineage>
</organism>
<gene>
    <name evidence="3" type="ORF">K8V08_00440</name>
</gene>
<dbReference type="EMBL" id="DYUK01000016">
    <property type="protein sequence ID" value="HJG78864.1"/>
    <property type="molecule type" value="Genomic_DNA"/>
</dbReference>
<evidence type="ECO:0000256" key="1">
    <source>
        <dbReference type="SAM" id="MobiDB-lite"/>
    </source>
</evidence>
<feature type="non-terminal residue" evidence="3">
    <location>
        <position position="185"/>
    </location>
</feature>
<accession>A0A921MCH2</accession>
<feature type="transmembrane region" description="Helical" evidence="2">
    <location>
        <begin position="88"/>
        <end position="112"/>
    </location>
</feature>
<keyword evidence="2" id="KW-1133">Transmembrane helix</keyword>
<proteinExistence type="predicted"/>
<feature type="transmembrane region" description="Helical" evidence="2">
    <location>
        <begin position="118"/>
        <end position="137"/>
    </location>
</feature>
<keyword evidence="2" id="KW-0812">Transmembrane</keyword>
<feature type="region of interest" description="Disordered" evidence="1">
    <location>
        <begin position="1"/>
        <end position="70"/>
    </location>
</feature>
<comment type="caution">
    <text evidence="3">The sequence shown here is derived from an EMBL/GenBank/DDBJ whole genome shotgun (WGS) entry which is preliminary data.</text>
</comment>
<evidence type="ECO:0000313" key="3">
    <source>
        <dbReference type="EMBL" id="HJG78864.1"/>
    </source>
</evidence>
<dbReference type="Proteomes" id="UP000784435">
    <property type="component" value="Unassembled WGS sequence"/>
</dbReference>
<feature type="transmembrane region" description="Helical" evidence="2">
    <location>
        <begin position="149"/>
        <end position="170"/>
    </location>
</feature>
<sequence>MSSEQTTGAGEPVSIPQADDGRGSTVASLPGRSEATTTGTGDARGISITDHGTGNATGERVPSSLRITKTSRINPDDPRFIRTITAGVAFAGLVAFAISFVALMEVAAWLGLPEWMHWSVPAFMDTGILVYAGSVLIHKARGERTWPSWLMLGVFTGLSIVANTAHALAYGDTTGESWQPIIGAV</sequence>
<evidence type="ECO:0000313" key="4">
    <source>
        <dbReference type="Proteomes" id="UP000784435"/>
    </source>
</evidence>
<evidence type="ECO:0000256" key="2">
    <source>
        <dbReference type="SAM" id="Phobius"/>
    </source>
</evidence>
<name>A0A921MCH2_9MICO</name>
<reference evidence="3" key="2">
    <citation type="submission" date="2021-09" db="EMBL/GenBank/DDBJ databases">
        <authorList>
            <person name="Gilroy R."/>
        </authorList>
    </citation>
    <scope>NUCLEOTIDE SEQUENCE</scope>
    <source>
        <strain evidence="3">ChiGjej5B5-7349</strain>
    </source>
</reference>
<dbReference type="Pfam" id="PF10935">
    <property type="entry name" value="DUF2637"/>
    <property type="match status" value="1"/>
</dbReference>
<protein>
    <submittedName>
        <fullName evidence="3">DUF2637 domain-containing protein</fullName>
    </submittedName>
</protein>
<reference evidence="3" key="1">
    <citation type="journal article" date="2021" name="PeerJ">
        <title>Extensive microbial diversity within the chicken gut microbiome revealed by metagenomics and culture.</title>
        <authorList>
            <person name="Gilroy R."/>
            <person name="Ravi A."/>
            <person name="Getino M."/>
            <person name="Pursley I."/>
            <person name="Horton D.L."/>
            <person name="Alikhan N.F."/>
            <person name="Baker D."/>
            <person name="Gharbi K."/>
            <person name="Hall N."/>
            <person name="Watson M."/>
            <person name="Adriaenssens E.M."/>
            <person name="Foster-Nyarko E."/>
            <person name="Jarju S."/>
            <person name="Secka A."/>
            <person name="Antonio M."/>
            <person name="Oren A."/>
            <person name="Chaudhuri R.R."/>
            <person name="La Ragione R."/>
            <person name="Hildebrand F."/>
            <person name="Pallen M.J."/>
        </authorList>
    </citation>
    <scope>NUCLEOTIDE SEQUENCE</scope>
    <source>
        <strain evidence="3">ChiGjej5B5-7349</strain>
    </source>
</reference>
<dbReference type="InterPro" id="IPR021235">
    <property type="entry name" value="DUF2637"/>
</dbReference>
<dbReference type="AlphaFoldDB" id="A0A921MCH2"/>